<evidence type="ECO:0000313" key="1">
    <source>
        <dbReference type="EMBL" id="KAJ8910561.1"/>
    </source>
</evidence>
<organism evidence="1 2">
    <name type="scientific">Exocentrus adspersus</name>
    <dbReference type="NCBI Taxonomy" id="1586481"/>
    <lineage>
        <taxon>Eukaryota</taxon>
        <taxon>Metazoa</taxon>
        <taxon>Ecdysozoa</taxon>
        <taxon>Arthropoda</taxon>
        <taxon>Hexapoda</taxon>
        <taxon>Insecta</taxon>
        <taxon>Pterygota</taxon>
        <taxon>Neoptera</taxon>
        <taxon>Endopterygota</taxon>
        <taxon>Coleoptera</taxon>
        <taxon>Polyphaga</taxon>
        <taxon>Cucujiformia</taxon>
        <taxon>Chrysomeloidea</taxon>
        <taxon>Cerambycidae</taxon>
        <taxon>Lamiinae</taxon>
        <taxon>Acanthocinini</taxon>
        <taxon>Exocentrus</taxon>
    </lineage>
</organism>
<gene>
    <name evidence="1" type="ORF">NQ315_008946</name>
</gene>
<proteinExistence type="predicted"/>
<evidence type="ECO:0000313" key="2">
    <source>
        <dbReference type="Proteomes" id="UP001159042"/>
    </source>
</evidence>
<reference evidence="1 2" key="1">
    <citation type="journal article" date="2023" name="Insect Mol. Biol.">
        <title>Genome sequencing provides insights into the evolution of gene families encoding plant cell wall-degrading enzymes in longhorned beetles.</title>
        <authorList>
            <person name="Shin N.R."/>
            <person name="Okamura Y."/>
            <person name="Kirsch R."/>
            <person name="Pauchet Y."/>
        </authorList>
    </citation>
    <scope>NUCLEOTIDE SEQUENCE [LARGE SCALE GENOMIC DNA]</scope>
    <source>
        <strain evidence="1">EAD_L_NR</strain>
    </source>
</reference>
<accession>A0AAV8V8P4</accession>
<name>A0AAV8V8P4_9CUCU</name>
<dbReference type="AlphaFoldDB" id="A0AAV8V8P4"/>
<protein>
    <submittedName>
        <fullName evidence="1">Uncharacterized protein</fullName>
    </submittedName>
</protein>
<dbReference type="Proteomes" id="UP001159042">
    <property type="component" value="Unassembled WGS sequence"/>
</dbReference>
<sequence>MNETWFPVLLENGHCAINGNNIVLQNRENNEIGYAENTQENRLLFGIKMANELRDDFLTTEEVEITQDANYEIGCNNGGTAESAAAVDPNKIEWGDETKNPTRFIL</sequence>
<dbReference type="EMBL" id="JANEYG010000280">
    <property type="protein sequence ID" value="KAJ8910561.1"/>
    <property type="molecule type" value="Genomic_DNA"/>
</dbReference>
<comment type="caution">
    <text evidence="1">The sequence shown here is derived from an EMBL/GenBank/DDBJ whole genome shotgun (WGS) entry which is preliminary data.</text>
</comment>
<keyword evidence="2" id="KW-1185">Reference proteome</keyword>